<dbReference type="Pfam" id="PF00515">
    <property type="entry name" value="TPR_1"/>
    <property type="match status" value="1"/>
</dbReference>
<dbReference type="Pfam" id="PF00160">
    <property type="entry name" value="Pro_isomerase"/>
    <property type="match status" value="1"/>
</dbReference>
<feature type="repeat" description="TPR" evidence="2">
    <location>
        <begin position="311"/>
        <end position="344"/>
    </location>
</feature>
<dbReference type="PANTHER" id="PTHR11071:SF561">
    <property type="entry name" value="PEPTIDYL-PROLYL CIS-TRANS ISOMERASE D-RELATED"/>
    <property type="match status" value="1"/>
</dbReference>
<dbReference type="SMART" id="SM00028">
    <property type="entry name" value="TPR"/>
    <property type="match status" value="2"/>
</dbReference>
<comment type="catalytic activity">
    <reaction evidence="1">
        <text>[protein]-peptidylproline (omega=180) = [protein]-peptidylproline (omega=0)</text>
        <dbReference type="Rhea" id="RHEA:16237"/>
        <dbReference type="Rhea" id="RHEA-COMP:10747"/>
        <dbReference type="Rhea" id="RHEA-COMP:10748"/>
        <dbReference type="ChEBI" id="CHEBI:83833"/>
        <dbReference type="ChEBI" id="CHEBI:83834"/>
        <dbReference type="EC" id="5.2.1.8"/>
    </reaction>
</comment>
<dbReference type="InterPro" id="IPR002130">
    <property type="entry name" value="Cyclophilin-type_PPIase_dom"/>
</dbReference>
<dbReference type="InterPro" id="IPR019734">
    <property type="entry name" value="TPR_rpt"/>
</dbReference>
<feature type="domain" description="PPIase cyclophilin-type" evidence="3">
    <location>
        <begin position="26"/>
        <end position="189"/>
    </location>
</feature>
<dbReference type="PROSITE" id="PS50005">
    <property type="entry name" value="TPR"/>
    <property type="match status" value="2"/>
</dbReference>
<dbReference type="PRINTS" id="PR00153">
    <property type="entry name" value="CSAPPISMRASE"/>
</dbReference>
<dbReference type="GeneID" id="108559427"/>
<proteinExistence type="predicted"/>
<dbReference type="Gene3D" id="2.40.100.10">
    <property type="entry name" value="Cyclophilin-like"/>
    <property type="match status" value="1"/>
</dbReference>
<keyword evidence="5" id="KW-0413">Isomerase</keyword>
<evidence type="ECO:0000313" key="5">
    <source>
        <dbReference type="RefSeq" id="XP_017772206.1"/>
    </source>
</evidence>
<dbReference type="Proteomes" id="UP000695000">
    <property type="component" value="Unplaced"/>
</dbReference>
<dbReference type="GO" id="GO:0016853">
    <property type="term" value="F:isomerase activity"/>
    <property type="evidence" value="ECO:0007669"/>
    <property type="project" value="UniProtKB-KW"/>
</dbReference>
<dbReference type="PROSITE" id="PS50072">
    <property type="entry name" value="CSA_PPIASE_2"/>
    <property type="match status" value="1"/>
</dbReference>
<dbReference type="InterPro" id="IPR029000">
    <property type="entry name" value="Cyclophilin-like_dom_sf"/>
</dbReference>
<dbReference type="Gene3D" id="1.25.40.10">
    <property type="entry name" value="Tetratricopeptide repeat domain"/>
    <property type="match status" value="1"/>
</dbReference>
<keyword evidence="4" id="KW-1185">Reference proteome</keyword>
<feature type="repeat" description="TPR" evidence="2">
    <location>
        <begin position="277"/>
        <end position="310"/>
    </location>
</feature>
<dbReference type="SUPFAM" id="SSF48452">
    <property type="entry name" value="TPR-like"/>
    <property type="match status" value="1"/>
</dbReference>
<dbReference type="PANTHER" id="PTHR11071">
    <property type="entry name" value="PEPTIDYL-PROLYL CIS-TRANS ISOMERASE"/>
    <property type="match status" value="1"/>
</dbReference>
<evidence type="ECO:0000256" key="1">
    <source>
        <dbReference type="ARBA" id="ARBA00000971"/>
    </source>
</evidence>
<evidence type="ECO:0000259" key="3">
    <source>
        <dbReference type="PROSITE" id="PS50072"/>
    </source>
</evidence>
<dbReference type="SUPFAM" id="SSF50891">
    <property type="entry name" value="Cyclophilin-like"/>
    <property type="match status" value="1"/>
</dbReference>
<evidence type="ECO:0000256" key="2">
    <source>
        <dbReference type="PROSITE-ProRule" id="PRU00339"/>
    </source>
</evidence>
<sequence>MVEQVAKTADDFAKSEDVPIENVYVYLDIRIDREKAGRIIIELKNNIAPKTVENFRALCTGEKGIGKSGKKLHYKGCHFHHVIPQFLVQSGDISRDGTLIDDSIYGGPFDDENFVIKHDKVGTVGMANKGKNSNATQFYITLAPCTHLDNSNVAFGYVKKGFNIVLEIAELPRDGDVPLVPCIIEDCGEIKPGEDYQINENDGTLDVYPPYPDDMDDINDHDMDIVVTDIKNSGNLYYKKSNYVDSDRKYKKVLRYIEWTNKKKLKHDTKVQTKLKSQTLFNLASVRLKKMKYKDAFDLCSQVIEIDPDYGKAYYRRGQAALKLRDYDKSIEDFEKAKQYHPDDPLIQKDMLLAKKLKQCYLETEKALCSRMFQQ</sequence>
<keyword evidence="2" id="KW-0802">TPR repeat</keyword>
<dbReference type="PROSITE" id="PS50293">
    <property type="entry name" value="TPR_REGION"/>
    <property type="match status" value="1"/>
</dbReference>
<accession>A0ABM1MCA6</accession>
<name>A0ABM1MCA6_NICVS</name>
<organism evidence="4 5">
    <name type="scientific">Nicrophorus vespilloides</name>
    <name type="common">Boreal carrion beetle</name>
    <dbReference type="NCBI Taxonomy" id="110193"/>
    <lineage>
        <taxon>Eukaryota</taxon>
        <taxon>Metazoa</taxon>
        <taxon>Ecdysozoa</taxon>
        <taxon>Arthropoda</taxon>
        <taxon>Hexapoda</taxon>
        <taxon>Insecta</taxon>
        <taxon>Pterygota</taxon>
        <taxon>Neoptera</taxon>
        <taxon>Endopterygota</taxon>
        <taxon>Coleoptera</taxon>
        <taxon>Polyphaga</taxon>
        <taxon>Staphyliniformia</taxon>
        <taxon>Silphidae</taxon>
        <taxon>Nicrophorinae</taxon>
        <taxon>Nicrophorus</taxon>
    </lineage>
</organism>
<evidence type="ECO:0000313" key="4">
    <source>
        <dbReference type="Proteomes" id="UP000695000"/>
    </source>
</evidence>
<protein>
    <submittedName>
        <fullName evidence="5">Peptidyl-prolyl cis-trans isomerase D</fullName>
    </submittedName>
</protein>
<dbReference type="InterPro" id="IPR011990">
    <property type="entry name" value="TPR-like_helical_dom_sf"/>
</dbReference>
<gene>
    <name evidence="5" type="primary">LOC108559427</name>
</gene>
<dbReference type="RefSeq" id="XP_017772206.1">
    <property type="nucleotide sequence ID" value="XM_017916717.1"/>
</dbReference>
<reference evidence="5" key="1">
    <citation type="submission" date="2025-08" db="UniProtKB">
        <authorList>
            <consortium name="RefSeq"/>
        </authorList>
    </citation>
    <scope>IDENTIFICATION</scope>
    <source>
        <tissue evidence="5">Whole Larva</tissue>
    </source>
</reference>